<evidence type="ECO:0000256" key="2">
    <source>
        <dbReference type="PROSITE-ProRule" id="PRU00708"/>
    </source>
</evidence>
<dbReference type="EMBL" id="JAUJYN010000006">
    <property type="protein sequence ID" value="KAK1268877.1"/>
    <property type="molecule type" value="Genomic_DNA"/>
</dbReference>
<dbReference type="Proteomes" id="UP001179952">
    <property type="component" value="Unassembled WGS sequence"/>
</dbReference>
<comment type="caution">
    <text evidence="4">The sequence shown here is derived from an EMBL/GenBank/DDBJ whole genome shotgun (WGS) entry which is preliminary data.</text>
</comment>
<dbReference type="Pfam" id="PF01535">
    <property type="entry name" value="PPR"/>
    <property type="match status" value="2"/>
</dbReference>
<dbReference type="NCBIfam" id="TIGR00756">
    <property type="entry name" value="PPR"/>
    <property type="match status" value="2"/>
</dbReference>
<dbReference type="Pfam" id="PF13812">
    <property type="entry name" value="PPR_3"/>
    <property type="match status" value="1"/>
</dbReference>
<dbReference type="Gene3D" id="1.25.40.10">
    <property type="entry name" value="Tetratricopeptide repeat domain"/>
    <property type="match status" value="3"/>
</dbReference>
<proteinExistence type="predicted"/>
<evidence type="ECO:0000313" key="4">
    <source>
        <dbReference type="EMBL" id="KAK1268877.1"/>
    </source>
</evidence>
<keyword evidence="1" id="KW-0677">Repeat</keyword>
<dbReference type="AlphaFoldDB" id="A0AAV9AY18"/>
<feature type="compositionally biased region" description="Pro residues" evidence="3">
    <location>
        <begin position="26"/>
        <end position="35"/>
    </location>
</feature>
<sequence>MLILSKHLRRLQITTNPKSISRLLPNPQPPIPTSPNPSLYSSKTKSKKPKKKKKKNQKPTPEQDHQFNQCISNLPPRPTPEDLSLALSLQPDPFVRLRLFHYASNLPRFRHDSSTYLPVVRSLASSPSTLHDLDSIVSLALSSSTTPSEDLFNAIIESYARLRKVSRLVNVYTHMRRCGKCRPSLVTYNLLFDALLGRGPNSTINYAYMENVRCLFRQMLDDGIEPDVSALNSMVAGYVGSMRVNDALRVFHQMGGVVYKCAPDAETYGHLIHGLCAEGRTENAREIFGEMGEKGFVLGERAYNSMVCAVAVNGEVDKAVRLVWEMKEHGVAVCETTHRTVVEEVRRTGGEVEVRRLLTEMREGGILDGLACRRLLCDGSGRVSSLNFNARVGHRRFG</sequence>
<name>A0AAV9AY18_ACOGR</name>
<evidence type="ECO:0000256" key="3">
    <source>
        <dbReference type="SAM" id="MobiDB-lite"/>
    </source>
</evidence>
<dbReference type="PROSITE" id="PS51375">
    <property type="entry name" value="PPR"/>
    <property type="match status" value="2"/>
</dbReference>
<dbReference type="InterPro" id="IPR011990">
    <property type="entry name" value="TPR-like_helical_dom_sf"/>
</dbReference>
<accession>A0AAV9AY18</accession>
<feature type="region of interest" description="Disordered" evidence="3">
    <location>
        <begin position="16"/>
        <end position="75"/>
    </location>
</feature>
<protein>
    <submittedName>
        <fullName evidence="4">Pentatricopeptide repeat-containing protein</fullName>
    </submittedName>
</protein>
<evidence type="ECO:0000313" key="5">
    <source>
        <dbReference type="Proteomes" id="UP001179952"/>
    </source>
</evidence>
<dbReference type="PANTHER" id="PTHR47933">
    <property type="entry name" value="PENTATRICOPEPTIDE REPEAT-CONTAINING PROTEIN 1, MITOCHONDRIAL"/>
    <property type="match status" value="1"/>
</dbReference>
<dbReference type="GO" id="GO:0003729">
    <property type="term" value="F:mRNA binding"/>
    <property type="evidence" value="ECO:0007669"/>
    <property type="project" value="TreeGrafter"/>
</dbReference>
<feature type="repeat" description="PPR" evidence="2">
    <location>
        <begin position="264"/>
        <end position="298"/>
    </location>
</feature>
<reference evidence="4" key="2">
    <citation type="submission" date="2023-06" db="EMBL/GenBank/DDBJ databases">
        <authorList>
            <person name="Ma L."/>
            <person name="Liu K.-W."/>
            <person name="Li Z."/>
            <person name="Hsiao Y.-Y."/>
            <person name="Qi Y."/>
            <person name="Fu T."/>
            <person name="Tang G."/>
            <person name="Zhang D."/>
            <person name="Sun W.-H."/>
            <person name="Liu D.-K."/>
            <person name="Li Y."/>
            <person name="Chen G.-Z."/>
            <person name="Liu X.-D."/>
            <person name="Liao X.-Y."/>
            <person name="Jiang Y.-T."/>
            <person name="Yu X."/>
            <person name="Hao Y."/>
            <person name="Huang J."/>
            <person name="Zhao X.-W."/>
            <person name="Ke S."/>
            <person name="Chen Y.-Y."/>
            <person name="Wu W.-L."/>
            <person name="Hsu J.-L."/>
            <person name="Lin Y.-F."/>
            <person name="Huang M.-D."/>
            <person name="Li C.-Y."/>
            <person name="Huang L."/>
            <person name="Wang Z.-W."/>
            <person name="Zhao X."/>
            <person name="Zhong W.-Y."/>
            <person name="Peng D.-H."/>
            <person name="Ahmad S."/>
            <person name="Lan S."/>
            <person name="Zhang J.-S."/>
            <person name="Tsai W.-C."/>
            <person name="Van De Peer Y."/>
            <person name="Liu Z.-J."/>
        </authorList>
    </citation>
    <scope>NUCLEOTIDE SEQUENCE</scope>
    <source>
        <strain evidence="4">SCP</strain>
        <tissue evidence="4">Leaves</tissue>
    </source>
</reference>
<dbReference type="PANTHER" id="PTHR47933:SF11">
    <property type="entry name" value="PENTATRICOPEPTIDE REPEAT-CONTAINING PROTEIN 2"/>
    <property type="match status" value="1"/>
</dbReference>
<feature type="repeat" description="PPR" evidence="2">
    <location>
        <begin position="299"/>
        <end position="333"/>
    </location>
</feature>
<gene>
    <name evidence="4" type="ORF">QJS04_geneDACA006841</name>
</gene>
<dbReference type="InterPro" id="IPR051240">
    <property type="entry name" value="Mito_RNA-Proc/Resp"/>
</dbReference>
<feature type="compositionally biased region" description="Basic residues" evidence="3">
    <location>
        <begin position="44"/>
        <end position="57"/>
    </location>
</feature>
<reference evidence="4" key="1">
    <citation type="journal article" date="2023" name="Nat. Commun.">
        <title>Diploid and tetraploid genomes of Acorus and the evolution of monocots.</title>
        <authorList>
            <person name="Ma L."/>
            <person name="Liu K.W."/>
            <person name="Li Z."/>
            <person name="Hsiao Y.Y."/>
            <person name="Qi Y."/>
            <person name="Fu T."/>
            <person name="Tang G.D."/>
            <person name="Zhang D."/>
            <person name="Sun W.H."/>
            <person name="Liu D.K."/>
            <person name="Li Y."/>
            <person name="Chen G.Z."/>
            <person name="Liu X.D."/>
            <person name="Liao X.Y."/>
            <person name="Jiang Y.T."/>
            <person name="Yu X."/>
            <person name="Hao Y."/>
            <person name="Huang J."/>
            <person name="Zhao X.W."/>
            <person name="Ke S."/>
            <person name="Chen Y.Y."/>
            <person name="Wu W.L."/>
            <person name="Hsu J.L."/>
            <person name="Lin Y.F."/>
            <person name="Huang M.D."/>
            <person name="Li C.Y."/>
            <person name="Huang L."/>
            <person name="Wang Z.W."/>
            <person name="Zhao X."/>
            <person name="Zhong W.Y."/>
            <person name="Peng D.H."/>
            <person name="Ahmad S."/>
            <person name="Lan S."/>
            <person name="Zhang J.S."/>
            <person name="Tsai W.C."/>
            <person name="Van de Peer Y."/>
            <person name="Liu Z.J."/>
        </authorList>
    </citation>
    <scope>NUCLEOTIDE SEQUENCE</scope>
    <source>
        <strain evidence="4">SCP</strain>
    </source>
</reference>
<dbReference type="Pfam" id="PF12854">
    <property type="entry name" value="PPR_1"/>
    <property type="match status" value="1"/>
</dbReference>
<evidence type="ECO:0000256" key="1">
    <source>
        <dbReference type="ARBA" id="ARBA00022737"/>
    </source>
</evidence>
<keyword evidence="5" id="KW-1185">Reference proteome</keyword>
<organism evidence="4 5">
    <name type="scientific">Acorus gramineus</name>
    <name type="common">Dwarf sweet flag</name>
    <dbReference type="NCBI Taxonomy" id="55184"/>
    <lineage>
        <taxon>Eukaryota</taxon>
        <taxon>Viridiplantae</taxon>
        <taxon>Streptophyta</taxon>
        <taxon>Embryophyta</taxon>
        <taxon>Tracheophyta</taxon>
        <taxon>Spermatophyta</taxon>
        <taxon>Magnoliopsida</taxon>
        <taxon>Liliopsida</taxon>
        <taxon>Acoraceae</taxon>
        <taxon>Acorus</taxon>
    </lineage>
</organism>
<dbReference type="InterPro" id="IPR002885">
    <property type="entry name" value="PPR_rpt"/>
</dbReference>